<dbReference type="PANTHER" id="PTHR48077">
    <property type="entry name" value="TRYPTOPHAN SYNTHASE-RELATED"/>
    <property type="match status" value="1"/>
</dbReference>
<dbReference type="InterPro" id="IPR001926">
    <property type="entry name" value="TrpB-like_PALP"/>
</dbReference>
<comment type="similarity">
    <text evidence="3 11">Belongs to the TrpB family.</text>
</comment>
<dbReference type="Proteomes" id="UP001235664">
    <property type="component" value="Unassembled WGS sequence"/>
</dbReference>
<comment type="function">
    <text evidence="11">The beta subunit is responsible for the synthesis of L-tryptophan from indole and L-serine.</text>
</comment>
<protein>
    <recommendedName>
        <fullName evidence="11">Tryptophan synthase beta chain</fullName>
        <ecNumber evidence="11">4.2.1.20</ecNumber>
    </recommendedName>
</protein>
<dbReference type="Pfam" id="PF00291">
    <property type="entry name" value="PALP"/>
    <property type="match status" value="1"/>
</dbReference>
<dbReference type="PROSITE" id="PS00168">
    <property type="entry name" value="TRP_SYNTHASE_BETA"/>
    <property type="match status" value="1"/>
</dbReference>
<dbReference type="GO" id="GO:0004834">
    <property type="term" value="F:tryptophan synthase activity"/>
    <property type="evidence" value="ECO:0007669"/>
    <property type="project" value="UniProtKB-EC"/>
</dbReference>
<evidence type="ECO:0000256" key="9">
    <source>
        <dbReference type="ARBA" id="ARBA00023239"/>
    </source>
</evidence>
<evidence type="ECO:0000313" key="15">
    <source>
        <dbReference type="Proteomes" id="UP001235664"/>
    </source>
</evidence>
<dbReference type="Gene3D" id="3.40.50.1100">
    <property type="match status" value="2"/>
</dbReference>
<evidence type="ECO:0000256" key="4">
    <source>
        <dbReference type="ARBA" id="ARBA00011270"/>
    </source>
</evidence>
<keyword evidence="9 11" id="KW-0456">Lyase</keyword>
<dbReference type="PIRSF" id="PIRSF001413">
    <property type="entry name" value="Trp_syn_beta"/>
    <property type="match status" value="1"/>
</dbReference>
<reference evidence="14 15" key="1">
    <citation type="submission" date="2023-08" db="EMBL/GenBank/DDBJ databases">
        <title>genomic of DY56.</title>
        <authorList>
            <person name="Wang Y."/>
        </authorList>
    </citation>
    <scope>NUCLEOTIDE SEQUENCE [LARGE SCALE GENOMIC DNA]</scope>
    <source>
        <strain evidence="14 15">DY56-A-20</strain>
    </source>
</reference>
<feature type="region of interest" description="Disordered" evidence="12">
    <location>
        <begin position="1"/>
        <end position="20"/>
    </location>
</feature>
<dbReference type="InterPro" id="IPR006654">
    <property type="entry name" value="Trp_synth_beta"/>
</dbReference>
<accession>A0ABT9H8J6</accession>
<dbReference type="HAMAP" id="MF_00133">
    <property type="entry name" value="Trp_synth_beta"/>
    <property type="match status" value="1"/>
</dbReference>
<evidence type="ECO:0000256" key="10">
    <source>
        <dbReference type="ARBA" id="ARBA00049047"/>
    </source>
</evidence>
<dbReference type="SUPFAM" id="SSF53686">
    <property type="entry name" value="Tryptophan synthase beta subunit-like PLP-dependent enzymes"/>
    <property type="match status" value="1"/>
</dbReference>
<evidence type="ECO:0000256" key="7">
    <source>
        <dbReference type="ARBA" id="ARBA00022898"/>
    </source>
</evidence>
<comment type="caution">
    <text evidence="14">The sequence shown here is derived from an EMBL/GenBank/DDBJ whole genome shotgun (WGS) entry which is preliminary data.</text>
</comment>
<evidence type="ECO:0000256" key="2">
    <source>
        <dbReference type="ARBA" id="ARBA00004733"/>
    </source>
</evidence>
<comment type="catalytic activity">
    <reaction evidence="10 11">
        <text>(1S,2R)-1-C-(indol-3-yl)glycerol 3-phosphate + L-serine = D-glyceraldehyde 3-phosphate + L-tryptophan + H2O</text>
        <dbReference type="Rhea" id="RHEA:10532"/>
        <dbReference type="ChEBI" id="CHEBI:15377"/>
        <dbReference type="ChEBI" id="CHEBI:33384"/>
        <dbReference type="ChEBI" id="CHEBI:57912"/>
        <dbReference type="ChEBI" id="CHEBI:58866"/>
        <dbReference type="ChEBI" id="CHEBI:59776"/>
        <dbReference type="EC" id="4.2.1.20"/>
    </reaction>
</comment>
<gene>
    <name evidence="11 14" type="primary">trpB</name>
    <name evidence="14" type="ORF">Q9K01_08415</name>
</gene>
<evidence type="ECO:0000256" key="8">
    <source>
        <dbReference type="ARBA" id="ARBA00023141"/>
    </source>
</evidence>
<evidence type="ECO:0000256" key="6">
    <source>
        <dbReference type="ARBA" id="ARBA00022822"/>
    </source>
</evidence>
<keyword evidence="5 11" id="KW-0028">Amino-acid biosynthesis</keyword>
<evidence type="ECO:0000313" key="14">
    <source>
        <dbReference type="EMBL" id="MDP4539642.1"/>
    </source>
</evidence>
<proteinExistence type="inferred from homology"/>
<evidence type="ECO:0000256" key="11">
    <source>
        <dbReference type="HAMAP-Rule" id="MF_00133"/>
    </source>
</evidence>
<dbReference type="EC" id="4.2.1.20" evidence="11"/>
<dbReference type="InterPro" id="IPR036052">
    <property type="entry name" value="TrpB-like_PALP_sf"/>
</dbReference>
<comment type="pathway">
    <text evidence="2 11">Amino-acid biosynthesis; L-tryptophan biosynthesis; L-tryptophan from chorismate: step 5/5.</text>
</comment>
<dbReference type="NCBIfam" id="TIGR00263">
    <property type="entry name" value="trpB"/>
    <property type="match status" value="1"/>
</dbReference>
<dbReference type="CDD" id="cd06446">
    <property type="entry name" value="Trp-synth_B"/>
    <property type="match status" value="1"/>
</dbReference>
<evidence type="ECO:0000256" key="12">
    <source>
        <dbReference type="SAM" id="MobiDB-lite"/>
    </source>
</evidence>
<evidence type="ECO:0000256" key="1">
    <source>
        <dbReference type="ARBA" id="ARBA00001933"/>
    </source>
</evidence>
<feature type="domain" description="Tryptophan synthase beta chain-like PALP" evidence="13">
    <location>
        <begin position="63"/>
        <end position="387"/>
    </location>
</feature>
<keyword evidence="8 11" id="KW-0057">Aromatic amino acid biosynthesis</keyword>
<organism evidence="14 15">
    <name type="scientific">Qipengyuania benthica</name>
    <dbReference type="NCBI Taxonomy" id="3067651"/>
    <lineage>
        <taxon>Bacteria</taxon>
        <taxon>Pseudomonadati</taxon>
        <taxon>Pseudomonadota</taxon>
        <taxon>Alphaproteobacteria</taxon>
        <taxon>Sphingomonadales</taxon>
        <taxon>Erythrobacteraceae</taxon>
        <taxon>Qipengyuania</taxon>
    </lineage>
</organism>
<dbReference type="EMBL" id="JAVAIL010000002">
    <property type="protein sequence ID" value="MDP4539642.1"/>
    <property type="molecule type" value="Genomic_DNA"/>
</dbReference>
<feature type="compositionally biased region" description="Polar residues" evidence="12">
    <location>
        <begin position="1"/>
        <end position="10"/>
    </location>
</feature>
<sequence length="404" mass="43897">MDTKPNSFRTQPDERGHFGDYGGRYVAETLMPLVLDLEREYSKAQADPAFKAHFDDLLEHYVGRPSPLYFAERLTEALGGAQVWFKRDELNHTGAHKINNCIGQILLAMRMGKTRIIAETGAGQHGVATATVCARFGLPCVIYMGAEDIRRQQPNVFRMKLLGAEVVPVTSGRGTLKDAMNEGLRDWVANVHDTFYIIGTAAGPHPYPEMVRDFQSVIGKEARSQMQDRIGRLPDLLVAAIGGGSNALGLFHPFLDDADVKMLGVEAAGHGLDGSEHAASLLGGFPGVLHGNKTYLLQDEDGQITEGHSISAGLDYPGIGPEHAWLKVSGRVEYTAVTDDEALEAFQLLCRTEGIIPALEPAHAIAAVTKRAKEMDRNAIILANLCGRGDKDIFTVAEKLGVEI</sequence>
<keyword evidence="6 11" id="KW-0822">Tryptophan biosynthesis</keyword>
<keyword evidence="7 11" id="KW-0663">Pyridoxal phosphate</keyword>
<dbReference type="RefSeq" id="WP_305929759.1">
    <property type="nucleotide sequence ID" value="NZ_JAVAIL010000002.1"/>
</dbReference>
<comment type="cofactor">
    <cofactor evidence="1 11">
        <name>pyridoxal 5'-phosphate</name>
        <dbReference type="ChEBI" id="CHEBI:597326"/>
    </cofactor>
</comment>
<comment type="subunit">
    <text evidence="4 11">Tetramer of two alpha and two beta chains.</text>
</comment>
<keyword evidence="15" id="KW-1185">Reference proteome</keyword>
<name>A0ABT9H8J6_9SPHN</name>
<dbReference type="PANTHER" id="PTHR48077:SF3">
    <property type="entry name" value="TRYPTOPHAN SYNTHASE"/>
    <property type="match status" value="1"/>
</dbReference>
<evidence type="ECO:0000256" key="3">
    <source>
        <dbReference type="ARBA" id="ARBA00009982"/>
    </source>
</evidence>
<dbReference type="InterPro" id="IPR023026">
    <property type="entry name" value="Trp_synth_beta/beta-like"/>
</dbReference>
<feature type="modified residue" description="N6-(pyridoxal phosphate)lysine" evidence="11">
    <location>
        <position position="97"/>
    </location>
</feature>
<evidence type="ECO:0000259" key="13">
    <source>
        <dbReference type="Pfam" id="PF00291"/>
    </source>
</evidence>
<evidence type="ECO:0000256" key="5">
    <source>
        <dbReference type="ARBA" id="ARBA00022605"/>
    </source>
</evidence>
<dbReference type="InterPro" id="IPR006653">
    <property type="entry name" value="Trp_synth_b_CS"/>
</dbReference>